<feature type="non-terminal residue" evidence="2">
    <location>
        <position position="1"/>
    </location>
</feature>
<keyword evidence="3" id="KW-1185">Reference proteome</keyword>
<dbReference type="Proteomes" id="UP000265520">
    <property type="component" value="Unassembled WGS sequence"/>
</dbReference>
<dbReference type="AlphaFoldDB" id="A0A392M1X6"/>
<sequence>NYILNTSKPEVSSEDVNKIYTHEEALADSAQACHYSLESSSQHTKIKLQHAMHYNPCSSEHRPIISTEEANWALELLGKQVPNGTNVQDYSMKDSVEGGTYIREVGQVEANIEGAYCDYNNLISIAQSVNLLPQSTTNSNYKMQTVASSSKHDIEANPFEPIAASDRNQTRTNHANAALRNSNPIMRGVDEPEMTSLQRNKSVYTSNISSGTTKSDEMNDIHKKPLLPSKNTSDSQRCVLPRNDLYLNAHPALNNYKGIENEKMSYGRKPESPSCTSSLHLYARQGRHLSPVPAPMERYLEPSETEDFTKSSVHIPGEDFCRSTPDLKSRVQFNDLTNKLLDQNMKRTSKVESKDSIGLVYSGSEHEMEPKWKRKV</sequence>
<feature type="compositionally biased region" description="Basic and acidic residues" evidence="1">
    <location>
        <begin position="214"/>
        <end position="223"/>
    </location>
</feature>
<evidence type="ECO:0000256" key="1">
    <source>
        <dbReference type="SAM" id="MobiDB-lite"/>
    </source>
</evidence>
<protein>
    <submittedName>
        <fullName evidence="2">Tesmin/TSO1-like CXC domain protein</fullName>
    </submittedName>
</protein>
<accession>A0A392M1X6</accession>
<dbReference type="EMBL" id="LXQA010002103">
    <property type="protein sequence ID" value="MCH81281.1"/>
    <property type="molecule type" value="Genomic_DNA"/>
</dbReference>
<organism evidence="2 3">
    <name type="scientific">Trifolium medium</name>
    <dbReference type="NCBI Taxonomy" id="97028"/>
    <lineage>
        <taxon>Eukaryota</taxon>
        <taxon>Viridiplantae</taxon>
        <taxon>Streptophyta</taxon>
        <taxon>Embryophyta</taxon>
        <taxon>Tracheophyta</taxon>
        <taxon>Spermatophyta</taxon>
        <taxon>Magnoliopsida</taxon>
        <taxon>eudicotyledons</taxon>
        <taxon>Gunneridae</taxon>
        <taxon>Pentapetalae</taxon>
        <taxon>rosids</taxon>
        <taxon>fabids</taxon>
        <taxon>Fabales</taxon>
        <taxon>Fabaceae</taxon>
        <taxon>Papilionoideae</taxon>
        <taxon>50 kb inversion clade</taxon>
        <taxon>NPAAA clade</taxon>
        <taxon>Hologalegina</taxon>
        <taxon>IRL clade</taxon>
        <taxon>Trifolieae</taxon>
        <taxon>Trifolium</taxon>
    </lineage>
</organism>
<proteinExistence type="predicted"/>
<name>A0A392M1X6_9FABA</name>
<reference evidence="2 3" key="1">
    <citation type="journal article" date="2018" name="Front. Plant Sci.">
        <title>Red Clover (Trifolium pratense) and Zigzag Clover (T. medium) - A Picture of Genomic Similarities and Differences.</title>
        <authorList>
            <person name="Dluhosova J."/>
            <person name="Istvanek J."/>
            <person name="Nedelnik J."/>
            <person name="Repkova J."/>
        </authorList>
    </citation>
    <scope>NUCLEOTIDE SEQUENCE [LARGE SCALE GENOMIC DNA]</scope>
    <source>
        <strain evidence="3">cv. 10/8</strain>
        <tissue evidence="2">Leaf</tissue>
    </source>
</reference>
<comment type="caution">
    <text evidence="2">The sequence shown here is derived from an EMBL/GenBank/DDBJ whole genome shotgun (WGS) entry which is preliminary data.</text>
</comment>
<evidence type="ECO:0000313" key="3">
    <source>
        <dbReference type="Proteomes" id="UP000265520"/>
    </source>
</evidence>
<gene>
    <name evidence="2" type="ORF">A2U01_0002066</name>
</gene>
<evidence type="ECO:0000313" key="2">
    <source>
        <dbReference type="EMBL" id="MCH81281.1"/>
    </source>
</evidence>
<feature type="region of interest" description="Disordered" evidence="1">
    <location>
        <begin position="206"/>
        <end position="235"/>
    </location>
</feature>